<feature type="compositionally biased region" description="Acidic residues" evidence="10">
    <location>
        <begin position="353"/>
        <end position="377"/>
    </location>
</feature>
<dbReference type="Gene3D" id="1.25.40.20">
    <property type="entry name" value="Ankyrin repeat-containing domain"/>
    <property type="match status" value="1"/>
</dbReference>
<comment type="function">
    <text evidence="1">Directs RNA polymerase II nuclear import.</text>
</comment>
<evidence type="ECO:0000313" key="12">
    <source>
        <dbReference type="EMBL" id="RHY39556.1"/>
    </source>
</evidence>
<keyword evidence="8" id="KW-0653">Protein transport</keyword>
<dbReference type="GO" id="GO:0005737">
    <property type="term" value="C:cytoplasm"/>
    <property type="evidence" value="ECO:0007669"/>
    <property type="project" value="UniProtKB-SubCell"/>
</dbReference>
<proteinExistence type="inferred from homology"/>
<accession>A0A397C996</accession>
<evidence type="ECO:0000256" key="6">
    <source>
        <dbReference type="ARBA" id="ARBA00022448"/>
    </source>
</evidence>
<dbReference type="GO" id="GO:0005634">
    <property type="term" value="C:nucleus"/>
    <property type="evidence" value="ECO:0007669"/>
    <property type="project" value="UniProtKB-SubCell"/>
</dbReference>
<evidence type="ECO:0000256" key="5">
    <source>
        <dbReference type="ARBA" id="ARBA00017036"/>
    </source>
</evidence>
<name>A0A397C996_APHAT</name>
<keyword evidence="9" id="KW-0539">Nucleus</keyword>
<evidence type="ECO:0000256" key="9">
    <source>
        <dbReference type="ARBA" id="ARBA00023242"/>
    </source>
</evidence>
<feature type="compositionally biased region" description="Basic and acidic residues" evidence="10">
    <location>
        <begin position="378"/>
        <end position="393"/>
    </location>
</feature>
<evidence type="ECO:0000256" key="4">
    <source>
        <dbReference type="ARBA" id="ARBA00010218"/>
    </source>
</evidence>
<evidence type="ECO:0000256" key="8">
    <source>
        <dbReference type="ARBA" id="ARBA00022927"/>
    </source>
</evidence>
<dbReference type="Proteomes" id="UP000266643">
    <property type="component" value="Unassembled WGS sequence"/>
</dbReference>
<dbReference type="EMBL" id="QUTD01011645">
    <property type="protein sequence ID" value="RHY39556.1"/>
    <property type="molecule type" value="Genomic_DNA"/>
</dbReference>
<comment type="similarity">
    <text evidence="4">Belongs to the IWR1/SLC7A6OS family.</text>
</comment>
<gene>
    <name evidence="12" type="ORF">DYB30_009996</name>
</gene>
<dbReference type="Pfam" id="PF08574">
    <property type="entry name" value="Iwr1"/>
    <property type="match status" value="1"/>
</dbReference>
<dbReference type="GO" id="GO:0015031">
    <property type="term" value="P:protein transport"/>
    <property type="evidence" value="ECO:0007669"/>
    <property type="project" value="UniProtKB-KW"/>
</dbReference>
<evidence type="ECO:0000256" key="2">
    <source>
        <dbReference type="ARBA" id="ARBA00004123"/>
    </source>
</evidence>
<dbReference type="PANTHER" id="PTHR31196:SF2">
    <property type="entry name" value="RNA POLYMERASE II NUCLEAR LOCALIZATION PROTEIN SLC7A6OS-RELATED"/>
    <property type="match status" value="1"/>
</dbReference>
<protein>
    <recommendedName>
        <fullName evidence="5">Probable RNA polymerase II nuclear localization protein SLC7A6OS</fullName>
    </recommendedName>
</protein>
<sequence>MTTNVLLRIKRKRNDEPVEQLAVHGQHDVQKKMRLEDALSSLSIAREGDTSTTATTTTSTSIFVFSRIDTVSSTSNDKQLHRRLGKSVQRYHTEVLKRHQVLTMSKVTTKEQHQAHRQQKRRIYQGRGLNVVDVDFPRIDTCDEIVVNDLPLQARATKRVLNPMERNIDEAIWIAFQRNDFSVFFQVRHQIPRALEFQRPADGGTILMAAAMHNRVDVIEQLLALNSSCVLLRDWHGKTAADIATDQGHSAAAVALRACEAVETDKDYVYDVYSIDLGATQNSTTSQTNVDLPVVTVEKWLAHEAFGDLDGEDRDLVYDVDSNGSDNEVLEFVVSILFYSMYDVGLACRDDVDSNDEDNIGNDYPDEEESDSDESDDSGDHEGDPWSKQHRDLDDGEDY</sequence>
<feature type="region of interest" description="Disordered" evidence="10">
    <location>
        <begin position="350"/>
        <end position="399"/>
    </location>
</feature>
<dbReference type="InterPro" id="IPR040218">
    <property type="entry name" value="SLC7A6OS"/>
</dbReference>
<comment type="caution">
    <text evidence="12">The sequence shown here is derived from an EMBL/GenBank/DDBJ whole genome shotgun (WGS) entry which is preliminary data.</text>
</comment>
<dbReference type="VEuPathDB" id="FungiDB:H257_11879"/>
<dbReference type="SUPFAM" id="SSF48403">
    <property type="entry name" value="Ankyrin repeat"/>
    <property type="match status" value="1"/>
</dbReference>
<evidence type="ECO:0000256" key="7">
    <source>
        <dbReference type="ARBA" id="ARBA00022490"/>
    </source>
</evidence>
<comment type="subcellular location">
    <subcellularLocation>
        <location evidence="3">Cytoplasm</location>
    </subcellularLocation>
    <subcellularLocation>
        <location evidence="2">Nucleus</location>
    </subcellularLocation>
</comment>
<dbReference type="PANTHER" id="PTHR31196">
    <property type="entry name" value="RNA POLYMERASE II NUCLEAR LOCALIZATION PROTEIN SLC7A6OS-RELATED"/>
    <property type="match status" value="1"/>
</dbReference>
<reference evidence="12 13" key="1">
    <citation type="submission" date="2018-08" db="EMBL/GenBank/DDBJ databases">
        <title>Aphanomyces genome sequencing and annotation.</title>
        <authorList>
            <person name="Minardi D."/>
            <person name="Oidtmann B."/>
            <person name="Van Der Giezen M."/>
            <person name="Studholme D.J."/>
        </authorList>
    </citation>
    <scope>NUCLEOTIDE SEQUENCE [LARGE SCALE GENOMIC DNA]</scope>
    <source>
        <strain evidence="12 13">D2</strain>
    </source>
</reference>
<evidence type="ECO:0000259" key="11">
    <source>
        <dbReference type="Pfam" id="PF08574"/>
    </source>
</evidence>
<evidence type="ECO:0000313" key="13">
    <source>
        <dbReference type="Proteomes" id="UP000266643"/>
    </source>
</evidence>
<dbReference type="InterPro" id="IPR013883">
    <property type="entry name" value="TF_Iwr1_dom"/>
</dbReference>
<keyword evidence="7" id="KW-0963">Cytoplasm</keyword>
<evidence type="ECO:0000256" key="1">
    <source>
        <dbReference type="ARBA" id="ARBA00003202"/>
    </source>
</evidence>
<evidence type="ECO:0000256" key="3">
    <source>
        <dbReference type="ARBA" id="ARBA00004496"/>
    </source>
</evidence>
<keyword evidence="6" id="KW-0813">Transport</keyword>
<feature type="domain" description="Transcription factor Iwr1" evidence="11">
    <location>
        <begin position="349"/>
        <end position="368"/>
    </location>
</feature>
<dbReference type="InterPro" id="IPR036770">
    <property type="entry name" value="Ankyrin_rpt-contain_sf"/>
</dbReference>
<organism evidence="12 13">
    <name type="scientific">Aphanomyces astaci</name>
    <name type="common">Crayfish plague agent</name>
    <dbReference type="NCBI Taxonomy" id="112090"/>
    <lineage>
        <taxon>Eukaryota</taxon>
        <taxon>Sar</taxon>
        <taxon>Stramenopiles</taxon>
        <taxon>Oomycota</taxon>
        <taxon>Saprolegniomycetes</taxon>
        <taxon>Saprolegniales</taxon>
        <taxon>Verrucalvaceae</taxon>
        <taxon>Aphanomyces</taxon>
    </lineage>
</organism>
<evidence type="ECO:0000256" key="10">
    <source>
        <dbReference type="SAM" id="MobiDB-lite"/>
    </source>
</evidence>
<dbReference type="AlphaFoldDB" id="A0A397C996"/>